<keyword evidence="6" id="KW-1185">Reference proteome</keyword>
<dbReference type="AlphaFoldDB" id="A0A1H9D889"/>
<evidence type="ECO:0000313" key="5">
    <source>
        <dbReference type="EMBL" id="SEQ08988.1"/>
    </source>
</evidence>
<dbReference type="RefSeq" id="WP_090269441.1">
    <property type="nucleotide sequence ID" value="NZ_FOEP01000004.1"/>
</dbReference>
<keyword evidence="2 3" id="KW-0175">Coiled coil</keyword>
<evidence type="ECO:0000313" key="6">
    <source>
        <dbReference type="Proteomes" id="UP000198634"/>
    </source>
</evidence>
<dbReference type="STRING" id="657014.SAMN04488092_10426"/>
<gene>
    <name evidence="5" type="ORF">SAMN04488092_10426</name>
</gene>
<sequence>MAAKTHSRTALWIAAAALVVAALTYAFWPRPTLVDLGLVTQGPLRVTINEEGRTQVHEPYVVSTPITGRLMRLEVEPGDQVTAGETVVARMLPTSPTALDARTREQARASVTAAEAALRVAEADLNKARADRDLADANLERTQKLYDSGIASKAALDTDARASRAANANLDTARAAISMRVAELNNARALLISFDDHGLASAISAQTENVIPLHAPASGRILRIMQRSEITLPAGTPILEIGDITRDLEVLAEMLSTDAVQIHTGDAVIIDNWGGPQPLLGTVARIEPWGFTKTSALGVEEQRVRVTVHFTGPPDDRAALGHGFRVEVRVVVWDQPDATIVPSGALFRQGDGWALFVVEGGTAHQRPVTVAANNGLEAAIADGITPGDTIVLYPPAGLADGTRVAARAAY</sequence>
<proteinExistence type="predicted"/>
<dbReference type="Gene3D" id="2.40.420.20">
    <property type="match status" value="1"/>
</dbReference>
<name>A0A1H9D889_9RHOB</name>
<dbReference type="InterPro" id="IPR058637">
    <property type="entry name" value="YknX-like_C"/>
</dbReference>
<protein>
    <submittedName>
        <fullName evidence="5">HlyD family secretion protein</fullName>
    </submittedName>
</protein>
<dbReference type="Pfam" id="PF25989">
    <property type="entry name" value="YknX_C"/>
    <property type="match status" value="1"/>
</dbReference>
<reference evidence="5 6" key="1">
    <citation type="submission" date="2016-10" db="EMBL/GenBank/DDBJ databases">
        <authorList>
            <person name="de Groot N.N."/>
        </authorList>
    </citation>
    <scope>NUCLEOTIDE SEQUENCE [LARGE SCALE GENOMIC DNA]</scope>
    <source>
        <strain evidence="5 6">DSM 22007</strain>
    </source>
</reference>
<dbReference type="OrthoDB" id="9791520at2"/>
<dbReference type="GO" id="GO:0030313">
    <property type="term" value="C:cell envelope"/>
    <property type="evidence" value="ECO:0007669"/>
    <property type="project" value="UniProtKB-SubCell"/>
</dbReference>
<accession>A0A1H9D889</accession>
<dbReference type="Proteomes" id="UP000198634">
    <property type="component" value="Unassembled WGS sequence"/>
</dbReference>
<evidence type="ECO:0000256" key="1">
    <source>
        <dbReference type="ARBA" id="ARBA00004196"/>
    </source>
</evidence>
<feature type="coiled-coil region" evidence="3">
    <location>
        <begin position="104"/>
        <end position="145"/>
    </location>
</feature>
<dbReference type="PANTHER" id="PTHR32347">
    <property type="entry name" value="EFFLUX SYSTEM COMPONENT YKNX-RELATED"/>
    <property type="match status" value="1"/>
</dbReference>
<feature type="domain" description="YknX-like C-terminal permuted SH3-like" evidence="4">
    <location>
        <begin position="340"/>
        <end position="405"/>
    </location>
</feature>
<evidence type="ECO:0000256" key="2">
    <source>
        <dbReference type="ARBA" id="ARBA00023054"/>
    </source>
</evidence>
<comment type="subcellular location">
    <subcellularLocation>
        <location evidence="1">Cell envelope</location>
    </subcellularLocation>
</comment>
<evidence type="ECO:0000256" key="3">
    <source>
        <dbReference type="SAM" id="Coils"/>
    </source>
</evidence>
<evidence type="ECO:0000259" key="4">
    <source>
        <dbReference type="Pfam" id="PF25989"/>
    </source>
</evidence>
<dbReference type="InterPro" id="IPR050465">
    <property type="entry name" value="UPF0194_transport"/>
</dbReference>
<dbReference type="SUPFAM" id="SSF111369">
    <property type="entry name" value="HlyD-like secretion proteins"/>
    <property type="match status" value="1"/>
</dbReference>
<dbReference type="EMBL" id="FOEP01000004">
    <property type="protein sequence ID" value="SEQ08988.1"/>
    <property type="molecule type" value="Genomic_DNA"/>
</dbReference>
<dbReference type="PANTHER" id="PTHR32347:SF29">
    <property type="entry name" value="UPF0194 MEMBRANE PROTEIN YBHG"/>
    <property type="match status" value="1"/>
</dbReference>
<organism evidence="5 6">
    <name type="scientific">Thalassovita taeanensis</name>
    <dbReference type="NCBI Taxonomy" id="657014"/>
    <lineage>
        <taxon>Bacteria</taxon>
        <taxon>Pseudomonadati</taxon>
        <taxon>Pseudomonadota</taxon>
        <taxon>Alphaproteobacteria</taxon>
        <taxon>Rhodobacterales</taxon>
        <taxon>Roseobacteraceae</taxon>
        <taxon>Thalassovita</taxon>
    </lineage>
</organism>
<dbReference type="Gene3D" id="2.40.50.100">
    <property type="match status" value="1"/>
</dbReference>
<dbReference type="Gene3D" id="1.10.287.470">
    <property type="entry name" value="Helix hairpin bin"/>
    <property type="match status" value="1"/>
</dbReference>